<name>A0AB35IQM2_9FIRM</name>
<dbReference type="InterPro" id="IPR036412">
    <property type="entry name" value="HAD-like_sf"/>
</dbReference>
<dbReference type="AlphaFoldDB" id="A0AB35IQM2"/>
<dbReference type="EMBL" id="JAQLKE010000066">
    <property type="protein sequence ID" value="MDB7085951.1"/>
    <property type="molecule type" value="Genomic_DNA"/>
</dbReference>
<dbReference type="PANTHER" id="PTHR18901">
    <property type="entry name" value="2-DEOXYGLUCOSE-6-PHOSPHATE PHOSPHATASE 2"/>
    <property type="match status" value="1"/>
</dbReference>
<comment type="caution">
    <text evidence="1">The sequence shown here is derived from an EMBL/GenBank/DDBJ whole genome shotgun (WGS) entry which is preliminary data.</text>
</comment>
<evidence type="ECO:0000313" key="1">
    <source>
        <dbReference type="EMBL" id="MDB7085951.1"/>
    </source>
</evidence>
<dbReference type="Pfam" id="PF13419">
    <property type="entry name" value="HAD_2"/>
    <property type="match status" value="1"/>
</dbReference>
<organism evidence="1 2">
    <name type="scientific">Thomasclavelia ramosa</name>
    <dbReference type="NCBI Taxonomy" id="1547"/>
    <lineage>
        <taxon>Bacteria</taxon>
        <taxon>Bacillati</taxon>
        <taxon>Bacillota</taxon>
        <taxon>Erysipelotrichia</taxon>
        <taxon>Erysipelotrichales</taxon>
        <taxon>Coprobacillaceae</taxon>
        <taxon>Thomasclavelia</taxon>
    </lineage>
</organism>
<dbReference type="RefSeq" id="WP_008792869.1">
    <property type="nucleotide sequence ID" value="NZ_CAXMZF010000001.1"/>
</dbReference>
<accession>A0AB35IQM2</accession>
<evidence type="ECO:0000313" key="2">
    <source>
        <dbReference type="Proteomes" id="UP001211987"/>
    </source>
</evidence>
<protein>
    <submittedName>
        <fullName evidence="1">HAD family phosphatase</fullName>
    </submittedName>
</protein>
<dbReference type="SUPFAM" id="SSF56784">
    <property type="entry name" value="HAD-like"/>
    <property type="match status" value="1"/>
</dbReference>
<dbReference type="Gene3D" id="3.40.50.1000">
    <property type="entry name" value="HAD superfamily/HAD-like"/>
    <property type="match status" value="1"/>
</dbReference>
<sequence>MNHKTTVIFDMDGVIFDSETMYMNELMAFYKKYDIDLLLDEYKQVICVDNRKFRDIVYGWWNEKTSREEFNDLLTKYYASLKRDYQAILNPYIFSLLDYLKLHNYKIALASSSSQQLIHYALTTSKSCSIYR</sequence>
<reference evidence="1" key="1">
    <citation type="submission" date="2023-01" db="EMBL/GenBank/DDBJ databases">
        <title>Human gut microbiome strain richness.</title>
        <authorList>
            <person name="Chen-Liaw A."/>
        </authorList>
    </citation>
    <scope>NUCLEOTIDE SEQUENCE</scope>
    <source>
        <strain evidence="1">1001217st2_G6_1001217B_191108</strain>
    </source>
</reference>
<dbReference type="InterPro" id="IPR023198">
    <property type="entry name" value="PGP-like_dom2"/>
</dbReference>
<proteinExistence type="predicted"/>
<dbReference type="PANTHER" id="PTHR18901:SF38">
    <property type="entry name" value="PSEUDOURIDINE-5'-PHOSPHATASE"/>
    <property type="match status" value="1"/>
</dbReference>
<dbReference type="Gene3D" id="1.10.150.240">
    <property type="entry name" value="Putative phosphatase, domain 2"/>
    <property type="match status" value="1"/>
</dbReference>
<gene>
    <name evidence="1" type="ORF">PM738_19420</name>
</gene>
<dbReference type="Proteomes" id="UP001211987">
    <property type="component" value="Unassembled WGS sequence"/>
</dbReference>
<dbReference type="InterPro" id="IPR023214">
    <property type="entry name" value="HAD_sf"/>
</dbReference>
<dbReference type="InterPro" id="IPR041492">
    <property type="entry name" value="HAD_2"/>
</dbReference>